<evidence type="ECO:0000313" key="2">
    <source>
        <dbReference type="Proteomes" id="UP000054279"/>
    </source>
</evidence>
<name>A0A0C9VL94_SPHS4</name>
<dbReference type="OrthoDB" id="3218065at2759"/>
<reference evidence="1 2" key="1">
    <citation type="submission" date="2014-06" db="EMBL/GenBank/DDBJ databases">
        <title>Evolutionary Origins and Diversification of the Mycorrhizal Mutualists.</title>
        <authorList>
            <consortium name="DOE Joint Genome Institute"/>
            <consortium name="Mycorrhizal Genomics Consortium"/>
            <person name="Kohler A."/>
            <person name="Kuo A."/>
            <person name="Nagy L.G."/>
            <person name="Floudas D."/>
            <person name="Copeland A."/>
            <person name="Barry K.W."/>
            <person name="Cichocki N."/>
            <person name="Veneault-Fourrey C."/>
            <person name="LaButti K."/>
            <person name="Lindquist E.A."/>
            <person name="Lipzen A."/>
            <person name="Lundell T."/>
            <person name="Morin E."/>
            <person name="Murat C."/>
            <person name="Riley R."/>
            <person name="Ohm R."/>
            <person name="Sun H."/>
            <person name="Tunlid A."/>
            <person name="Henrissat B."/>
            <person name="Grigoriev I.V."/>
            <person name="Hibbett D.S."/>
            <person name="Martin F."/>
        </authorList>
    </citation>
    <scope>NUCLEOTIDE SEQUENCE [LARGE SCALE GENOMIC DNA]</scope>
    <source>
        <strain evidence="1 2">SS14</strain>
    </source>
</reference>
<protein>
    <submittedName>
        <fullName evidence="1">Uncharacterized protein</fullName>
    </submittedName>
</protein>
<feature type="non-terminal residue" evidence="1">
    <location>
        <position position="293"/>
    </location>
</feature>
<dbReference type="PANTHER" id="PTHR35871:SF1">
    <property type="entry name" value="CXC1-LIKE CYSTEINE CLUSTER ASSOCIATED WITH KDZ TRANSPOSASES DOMAIN-CONTAINING PROTEIN"/>
    <property type="match status" value="1"/>
</dbReference>
<dbReference type="Proteomes" id="UP000054279">
    <property type="component" value="Unassembled WGS sequence"/>
</dbReference>
<dbReference type="EMBL" id="KN837161">
    <property type="protein sequence ID" value="KIJ38321.1"/>
    <property type="molecule type" value="Genomic_DNA"/>
</dbReference>
<gene>
    <name evidence="1" type="ORF">M422DRAFT_176689</name>
</gene>
<sequence>AAESQGFSADWGGGMVRSWVRQWIDTQELPCSNHGCHAKVYSPLDDPEVCTELHSYLCSNKWSMDPQKLSQFTKQKMISEEANKYLQNVVDEEMPQGLKQYMELELFPRIQLKGFRYTAHKKALYYDGHECPDVVQYQQDSFIPQMKGYECQLVKYKVGEVEVLLNPSPNILPIETKLVLCAHDEITAQANDGKKASWIWQGEQPLKKKGLGCGLHQSDFICSTIGWLKDASQTLEYGKNYDGYWNGELFVKQVSCIILLVCFLNADCPPVKGKILSSIQKGSWTWISGIGDG</sequence>
<proteinExistence type="predicted"/>
<accession>A0A0C9VL94</accession>
<evidence type="ECO:0000313" key="1">
    <source>
        <dbReference type="EMBL" id="KIJ38321.1"/>
    </source>
</evidence>
<dbReference type="PANTHER" id="PTHR35871">
    <property type="entry name" value="EXPRESSED PROTEIN"/>
    <property type="match status" value="1"/>
</dbReference>
<organism evidence="1 2">
    <name type="scientific">Sphaerobolus stellatus (strain SS14)</name>
    <dbReference type="NCBI Taxonomy" id="990650"/>
    <lineage>
        <taxon>Eukaryota</taxon>
        <taxon>Fungi</taxon>
        <taxon>Dikarya</taxon>
        <taxon>Basidiomycota</taxon>
        <taxon>Agaricomycotina</taxon>
        <taxon>Agaricomycetes</taxon>
        <taxon>Phallomycetidae</taxon>
        <taxon>Geastrales</taxon>
        <taxon>Sphaerobolaceae</taxon>
        <taxon>Sphaerobolus</taxon>
    </lineage>
</organism>
<dbReference type="HOGENOM" id="CLU_005726_2_1_1"/>
<keyword evidence="2" id="KW-1185">Reference proteome</keyword>
<dbReference type="AlphaFoldDB" id="A0A0C9VL94"/>